<organism evidence="2 3">
    <name type="scientific">Citrobacter youngae ATCC 29220</name>
    <dbReference type="NCBI Taxonomy" id="500640"/>
    <lineage>
        <taxon>Bacteria</taxon>
        <taxon>Pseudomonadati</taxon>
        <taxon>Pseudomonadota</taxon>
        <taxon>Gammaproteobacteria</taxon>
        <taxon>Enterobacterales</taxon>
        <taxon>Enterobacteriaceae</taxon>
        <taxon>Citrobacter</taxon>
        <taxon>Citrobacter freundii complex</taxon>
    </lineage>
</organism>
<feature type="compositionally biased region" description="Basic and acidic residues" evidence="1">
    <location>
        <begin position="202"/>
        <end position="214"/>
    </location>
</feature>
<dbReference type="EMBL" id="ABWL02000016">
    <property type="protein sequence ID" value="EFE07342.1"/>
    <property type="molecule type" value="Genomic_DNA"/>
</dbReference>
<dbReference type="NCBIfam" id="NF040582">
    <property type="entry name" value="STY4528_fam"/>
    <property type="match status" value="1"/>
</dbReference>
<dbReference type="AlphaFoldDB" id="D4BG55"/>
<reference evidence="2 3" key="1">
    <citation type="submission" date="2010-02" db="EMBL/GenBank/DDBJ databases">
        <authorList>
            <person name="Weinstock G."/>
            <person name="Sodergren E."/>
            <person name="Clifton S."/>
            <person name="Fulton L."/>
            <person name="Fulton B."/>
            <person name="Courtney L."/>
            <person name="Fronick C."/>
            <person name="Harrison M."/>
            <person name="Strong C."/>
            <person name="Farmer C."/>
            <person name="Delahaunty K."/>
            <person name="Markovic C."/>
            <person name="Hall O."/>
            <person name="Minx P."/>
            <person name="Tomlinson C."/>
            <person name="Mitreva M."/>
            <person name="Nelson J."/>
            <person name="Hou S."/>
            <person name="Wollam A."/>
            <person name="Pepin K.H."/>
            <person name="Johnson M."/>
            <person name="Bhonagiri V."/>
            <person name="Zhang X."/>
            <person name="Suruliraj S."/>
            <person name="Warren W."/>
            <person name="Chinwalla A."/>
            <person name="Mardis E.R."/>
            <person name="Wilson R.K."/>
        </authorList>
    </citation>
    <scope>NUCLEOTIDE SEQUENCE [LARGE SCALE GENOMIC DNA]</scope>
    <source>
        <strain evidence="2 3">ATCC 29220</strain>
    </source>
</reference>
<evidence type="ECO:0008006" key="4">
    <source>
        <dbReference type="Google" id="ProtNLM"/>
    </source>
</evidence>
<dbReference type="HOGENOM" id="CLU_039028_2_0_6"/>
<dbReference type="Proteomes" id="UP000003880">
    <property type="component" value="Unassembled WGS sequence"/>
</dbReference>
<dbReference type="InterPro" id="IPR047749">
    <property type="entry name" value="STY4528-like"/>
</dbReference>
<proteinExistence type="predicted"/>
<feature type="region of interest" description="Disordered" evidence="1">
    <location>
        <begin position="202"/>
        <end position="249"/>
    </location>
</feature>
<evidence type="ECO:0000256" key="1">
    <source>
        <dbReference type="SAM" id="MobiDB-lite"/>
    </source>
</evidence>
<evidence type="ECO:0000313" key="2">
    <source>
        <dbReference type="EMBL" id="EFE07342.1"/>
    </source>
</evidence>
<name>D4BG55_9ENTR</name>
<accession>D4BG55</accession>
<protein>
    <recommendedName>
        <fullName evidence="4">Helix-turn-helix domain-containing protein</fullName>
    </recommendedName>
</protein>
<dbReference type="eggNOG" id="ENOG502Z7Q1">
    <property type="taxonomic scope" value="Bacteria"/>
</dbReference>
<comment type="caution">
    <text evidence="2">The sequence shown here is derived from an EMBL/GenBank/DDBJ whole genome shotgun (WGS) entry which is preliminary data.</text>
</comment>
<sequence length="383" mass="42892">MTEGKIMTPYIQALIAMTGDKLQQRMQKDPTTASDSLLFMGNQHDTVPRRLLQDPLLSPRDKFAWQVIRMQAQDNGGAVFPSYSELQVQLSNRPQDEKASRSTVSRALLMLRLTRWLSLCHKARDRVSGRILGNIYALHDEPLSVLDAVRFDASYLHLLEQCSRHENKAIRATAQGILYDIRQDTSLRYLSSRIELLEERARWQQRQSPEKTKPETSGLNTVPGKISPGTESGLSRKPGPGGLVSNQDRAPVRTVPTDLCNSTTARANNSPPNWPPEIPLTHPEKQLVLQAMQNLPPPLRQDVLDDAAQRVARGGIQNPLAYLLATLRKAQEGEFNQYRRGKAAVPEFVPPVVSGPDIPARPRQKRDISKLVAEIRAQYLGRG</sequence>
<evidence type="ECO:0000313" key="3">
    <source>
        <dbReference type="Proteomes" id="UP000003880"/>
    </source>
</evidence>
<gene>
    <name evidence="2" type="ORF">CIT292_09226</name>
</gene>